<keyword evidence="1" id="KW-1133">Transmembrane helix</keyword>
<keyword evidence="3" id="KW-1185">Reference proteome</keyword>
<dbReference type="RefSeq" id="WP_085444897.1">
    <property type="nucleotide sequence ID" value="NZ_LVJN01000020.1"/>
</dbReference>
<comment type="caution">
    <text evidence="2">The sequence shown here is derived from an EMBL/GenBank/DDBJ whole genome shotgun (WGS) entry which is preliminary data.</text>
</comment>
<dbReference type="PROSITE" id="PS51257">
    <property type="entry name" value="PROKAR_LIPOPROTEIN"/>
    <property type="match status" value="1"/>
</dbReference>
<evidence type="ECO:0000313" key="3">
    <source>
        <dbReference type="Proteomes" id="UP000194003"/>
    </source>
</evidence>
<dbReference type="OrthoDB" id="9815466at2"/>
<name>A0A1Y2K386_9PROT</name>
<dbReference type="Proteomes" id="UP000194003">
    <property type="component" value="Unassembled WGS sequence"/>
</dbReference>
<feature type="transmembrane region" description="Helical" evidence="1">
    <location>
        <begin position="89"/>
        <end position="110"/>
    </location>
</feature>
<feature type="transmembrane region" description="Helical" evidence="1">
    <location>
        <begin position="145"/>
        <end position="165"/>
    </location>
</feature>
<evidence type="ECO:0000313" key="2">
    <source>
        <dbReference type="EMBL" id="OSM02419.1"/>
    </source>
</evidence>
<gene>
    <name evidence="2" type="ORF">MAIT1_02562</name>
</gene>
<feature type="transmembrane region" description="Helical" evidence="1">
    <location>
        <begin position="320"/>
        <end position="340"/>
    </location>
</feature>
<reference evidence="2 3" key="1">
    <citation type="journal article" date="2016" name="BMC Genomics">
        <title>Combined genomic and structural analyses of a cultured magnetotactic bacterium reveals its niche adaptation to a dynamic environment.</title>
        <authorList>
            <person name="Araujo A.C."/>
            <person name="Morillo V."/>
            <person name="Cypriano J."/>
            <person name="Teixeira L.C."/>
            <person name="Leao P."/>
            <person name="Lyra S."/>
            <person name="Almeida L.G."/>
            <person name="Bazylinski D.A."/>
            <person name="Vasconcellos A.T."/>
            <person name="Abreu F."/>
            <person name="Lins U."/>
        </authorList>
    </citation>
    <scope>NUCLEOTIDE SEQUENCE [LARGE SCALE GENOMIC DNA]</scope>
    <source>
        <strain evidence="2 3">IT-1</strain>
    </source>
</reference>
<feature type="transmembrane region" description="Helical" evidence="1">
    <location>
        <begin position="378"/>
        <end position="398"/>
    </location>
</feature>
<feature type="transmembrane region" description="Helical" evidence="1">
    <location>
        <begin position="218"/>
        <end position="238"/>
    </location>
</feature>
<sequence length="690" mass="75328">MIKPQAAFPYGWIFLACVGVVAVFAVYGTHDIEEMNSSMLATQLFAQMWRADQLSWWTTLMGFGAPLPLTQSQHFHPAFAALPYLGARAWLNLFYLTALFIGGVGVYLILRHVGAAARFATLAAVSFLYSSAIVEYAFWDFWPTHVAMITFAPYVILGITGLAGAQTQRNRLFWTLFLGAASGLFVLNGHFGVIPQFTVGFLLYAVAVSGRNGQTYRWLVVAAVLGALIGAAHVWALLSEYAIFDQYGDVVARSVKDPLPLGLHQILTVVRFLLNIHLHPDGFIFFQFDQRYRLIFFGAPLALLAMTALVWRGAPHAQRFAWLFLAACVAIFTPSDGVVVSSPLHSRDLAVLFGCLAGGALLHHWAARGTLSERWVRVIIGLQLAALAAAFLPTPWALSRGAEDVVTLRELERDSTLDAALWRATAERPGMRIALDGELEAWLRGNQDILAQSSLMTISFPERQRALATGSLKGGSLSLFDASPSFPYGTIGFDEGEAQDADLLAFYAIDVLAALDGAPVAPTLTLLDRVTVADRVVAIYRNTATQLAFFSDDAQWDQPLPVKPGCAHDRLMCRNYTQAMRHRQAAPVTSEFNPSQYRLRFAAAEAPRQLVVATPARDGWRVVDQTGSPLATQPVYGGLLGIQVPAGTTQANLVYKPTVIIALTTLSASLLVALAALLIMMAWRRSRAES</sequence>
<feature type="transmembrane region" description="Helical" evidence="1">
    <location>
        <begin position="349"/>
        <end position="366"/>
    </location>
</feature>
<accession>A0A1Y2K386</accession>
<keyword evidence="1" id="KW-0472">Membrane</keyword>
<feature type="transmembrane region" description="Helical" evidence="1">
    <location>
        <begin position="294"/>
        <end position="314"/>
    </location>
</feature>
<feature type="transmembrane region" description="Helical" evidence="1">
    <location>
        <begin position="119"/>
        <end position="139"/>
    </location>
</feature>
<keyword evidence="1" id="KW-0812">Transmembrane</keyword>
<protein>
    <submittedName>
        <fullName evidence="2">Putative membrane protein</fullName>
    </submittedName>
</protein>
<dbReference type="STRING" id="1434232.MAIT1_02562"/>
<feature type="transmembrane region" description="Helical" evidence="1">
    <location>
        <begin position="172"/>
        <end position="187"/>
    </location>
</feature>
<feature type="transmembrane region" description="Helical" evidence="1">
    <location>
        <begin position="659"/>
        <end position="683"/>
    </location>
</feature>
<evidence type="ECO:0000256" key="1">
    <source>
        <dbReference type="SAM" id="Phobius"/>
    </source>
</evidence>
<proteinExistence type="predicted"/>
<organism evidence="2 3">
    <name type="scientific">Magnetofaba australis IT-1</name>
    <dbReference type="NCBI Taxonomy" id="1434232"/>
    <lineage>
        <taxon>Bacteria</taxon>
        <taxon>Pseudomonadati</taxon>
        <taxon>Pseudomonadota</taxon>
        <taxon>Magnetococcia</taxon>
        <taxon>Magnetococcales</taxon>
        <taxon>Magnetococcaceae</taxon>
        <taxon>Magnetofaba</taxon>
    </lineage>
</organism>
<dbReference type="EMBL" id="LVJN01000020">
    <property type="protein sequence ID" value="OSM02419.1"/>
    <property type="molecule type" value="Genomic_DNA"/>
</dbReference>
<feature type="transmembrane region" description="Helical" evidence="1">
    <location>
        <begin position="7"/>
        <end position="27"/>
    </location>
</feature>
<dbReference type="AlphaFoldDB" id="A0A1Y2K386"/>